<dbReference type="PANTHER" id="PTHR37829:SF3">
    <property type="entry name" value="PROTEIN JAYE-RELATED"/>
    <property type="match status" value="1"/>
</dbReference>
<dbReference type="PANTHER" id="PTHR37829">
    <property type="entry name" value="PHAGE-LIKE ELEMENT PBSX PROTEIN XKDT"/>
    <property type="match status" value="1"/>
</dbReference>
<evidence type="ECO:0008006" key="2">
    <source>
        <dbReference type="Google" id="ProtNLM"/>
    </source>
</evidence>
<gene>
    <name evidence="1" type="ORF">LCGC14_2774240</name>
</gene>
<evidence type="ECO:0000313" key="1">
    <source>
        <dbReference type="EMBL" id="KKK85344.1"/>
    </source>
</evidence>
<accession>A0A0F9B3X2</accession>
<proteinExistence type="predicted"/>
<dbReference type="AlphaFoldDB" id="A0A0F9B3X2"/>
<sequence length="404" mass="42872">SFLNALIIGTAGRAFDIYNQIQALQRQLFINTAEGAFLEEWGDLGGITRNKASQAKGKIAVTGTAATVIPAATLLQSNSELQYSTEGDETITVVPLTVFGITLSGQTATVTTDEEHHYGDGMTVTTSGANEAEYNGSFVIVVKSLTTYTHTVVGSPVTPATGAITSTATLADVEIKSVTFGKDTNKVSGDQISFVTPIAGADDNAIVQYEGLTGGEDIESDDDLRKRIIDHFAAPPSNFNPAQLEQLAKEVPGITTVFIKVITPDVGQVTIWPMKYNDKNVIPSAADAVNVKDRILEILPAHVDPDDVLVNPPNGIPVAFVFNNIVPNTASMKDAVTASLLEAFREKAIVGEDFLKIAYDSAIWQTVDTLNGDTITDFSLNTPGGDISVSDGSIAIRDTVTFLT</sequence>
<name>A0A0F9B3X2_9ZZZZ</name>
<reference evidence="1" key="1">
    <citation type="journal article" date="2015" name="Nature">
        <title>Complex archaea that bridge the gap between prokaryotes and eukaryotes.</title>
        <authorList>
            <person name="Spang A."/>
            <person name="Saw J.H."/>
            <person name="Jorgensen S.L."/>
            <person name="Zaremba-Niedzwiedzka K."/>
            <person name="Martijn J."/>
            <person name="Lind A.E."/>
            <person name="van Eijk R."/>
            <person name="Schleper C."/>
            <person name="Guy L."/>
            <person name="Ettema T.J."/>
        </authorList>
    </citation>
    <scope>NUCLEOTIDE SEQUENCE</scope>
</reference>
<protein>
    <recommendedName>
        <fullName evidence="2">Baseplate protein J-like domain-containing protein</fullName>
    </recommendedName>
</protein>
<organism evidence="1">
    <name type="scientific">marine sediment metagenome</name>
    <dbReference type="NCBI Taxonomy" id="412755"/>
    <lineage>
        <taxon>unclassified sequences</taxon>
        <taxon>metagenomes</taxon>
        <taxon>ecological metagenomes</taxon>
    </lineage>
</organism>
<feature type="non-terminal residue" evidence="1">
    <location>
        <position position="1"/>
    </location>
</feature>
<dbReference type="EMBL" id="LAZR01051353">
    <property type="protein sequence ID" value="KKK85344.1"/>
    <property type="molecule type" value="Genomic_DNA"/>
</dbReference>
<dbReference type="InterPro" id="IPR052399">
    <property type="entry name" value="Phage_Baseplate_Assmbl_Protein"/>
</dbReference>
<comment type="caution">
    <text evidence="1">The sequence shown here is derived from an EMBL/GenBank/DDBJ whole genome shotgun (WGS) entry which is preliminary data.</text>
</comment>